<name>A0A4R2GGM1_9BACT</name>
<gene>
    <name evidence="3" type="ORF">EV194_10873</name>
</gene>
<protein>
    <submittedName>
        <fullName evidence="3">Uncharacterized protein</fullName>
    </submittedName>
</protein>
<feature type="compositionally biased region" description="Polar residues" evidence="1">
    <location>
        <begin position="160"/>
        <end position="175"/>
    </location>
</feature>
<evidence type="ECO:0000256" key="1">
    <source>
        <dbReference type="SAM" id="MobiDB-lite"/>
    </source>
</evidence>
<organism evidence="3 4">
    <name type="scientific">Natronoflexus pectinivorans</name>
    <dbReference type="NCBI Taxonomy" id="682526"/>
    <lineage>
        <taxon>Bacteria</taxon>
        <taxon>Pseudomonadati</taxon>
        <taxon>Bacteroidota</taxon>
        <taxon>Bacteroidia</taxon>
        <taxon>Marinilabiliales</taxon>
        <taxon>Marinilabiliaceae</taxon>
        <taxon>Natronoflexus</taxon>
    </lineage>
</organism>
<feature type="transmembrane region" description="Helical" evidence="2">
    <location>
        <begin position="16"/>
        <end position="47"/>
    </location>
</feature>
<evidence type="ECO:0000313" key="4">
    <source>
        <dbReference type="Proteomes" id="UP000295221"/>
    </source>
</evidence>
<evidence type="ECO:0000313" key="3">
    <source>
        <dbReference type="EMBL" id="TCO07466.1"/>
    </source>
</evidence>
<dbReference type="EMBL" id="SLWK01000008">
    <property type="protein sequence ID" value="TCO07466.1"/>
    <property type="molecule type" value="Genomic_DNA"/>
</dbReference>
<dbReference type="OrthoDB" id="9255561at2"/>
<dbReference type="RefSeq" id="WP_132434164.1">
    <property type="nucleotide sequence ID" value="NZ_SLWK01000008.1"/>
</dbReference>
<feature type="transmembrane region" description="Helical" evidence="2">
    <location>
        <begin position="191"/>
        <end position="223"/>
    </location>
</feature>
<accession>A0A4R2GGM1</accession>
<keyword evidence="4" id="KW-1185">Reference proteome</keyword>
<dbReference type="AlphaFoldDB" id="A0A4R2GGM1"/>
<comment type="caution">
    <text evidence="3">The sequence shown here is derived from an EMBL/GenBank/DDBJ whole genome shotgun (WGS) entry which is preliminary data.</text>
</comment>
<feature type="region of interest" description="Disordered" evidence="1">
    <location>
        <begin position="152"/>
        <end position="175"/>
    </location>
</feature>
<reference evidence="3 4" key="1">
    <citation type="submission" date="2019-03" db="EMBL/GenBank/DDBJ databases">
        <title>Genomic Encyclopedia of Type Strains, Phase IV (KMG-IV): sequencing the most valuable type-strain genomes for metagenomic binning, comparative biology and taxonomic classification.</title>
        <authorList>
            <person name="Goeker M."/>
        </authorList>
    </citation>
    <scope>NUCLEOTIDE SEQUENCE [LARGE SCALE GENOMIC DNA]</scope>
    <source>
        <strain evidence="3 4">DSM 24179</strain>
    </source>
</reference>
<keyword evidence="2" id="KW-0812">Transmembrane</keyword>
<sequence>MQSLINWVSQHDSKRLFIVLYIGLSLVLSITISLFWLLFAVLIHFMFELIRQNQIYKKRNQIFLESLWETKLDFALVIFALWLAIYLDFIFGIAGVGALARVGVQSASRTGSVAAKGAEISARFATWNRAIRGILLSLDDAGNAAKAIYQSKSTKKDSNENGNDANVINSNPDENTKVSTSWTCKWNVVDYLAVCLFLLAFVFIVLAPFILNISFAGIISVAMEEFHPFP</sequence>
<keyword evidence="2" id="KW-0472">Membrane</keyword>
<feature type="transmembrane region" description="Helical" evidence="2">
    <location>
        <begin position="74"/>
        <end position="100"/>
    </location>
</feature>
<proteinExistence type="predicted"/>
<evidence type="ECO:0000256" key="2">
    <source>
        <dbReference type="SAM" id="Phobius"/>
    </source>
</evidence>
<keyword evidence="2" id="KW-1133">Transmembrane helix</keyword>
<dbReference type="Proteomes" id="UP000295221">
    <property type="component" value="Unassembled WGS sequence"/>
</dbReference>